<keyword evidence="8" id="KW-0696">RNA-directed RNA polymerase</keyword>
<evidence type="ECO:0000256" key="6">
    <source>
        <dbReference type="ARBA" id="ARBA00031012"/>
    </source>
</evidence>
<organism evidence="8 9">
    <name type="scientific">Karaka Okahu purepure emaravirus</name>
    <dbReference type="NCBI Taxonomy" id="2872811"/>
    <lineage>
        <taxon>Viruses</taxon>
        <taxon>Riboviria</taxon>
        <taxon>Orthornavirae</taxon>
        <taxon>Negarnaviricota</taxon>
        <taxon>Polyploviricotina</taxon>
        <taxon>Bunyaviricetes</taxon>
        <taxon>Elliovirales</taxon>
        <taxon>Fimoviridae</taxon>
        <taxon>Emaravirus</taxon>
        <taxon>Emaravirus corynocarpi</taxon>
    </lineage>
</organism>
<accession>A0AAX1PBC8</accession>
<sequence>MNSEKLNVSAKSKIGEIVDNYVRNKEIYKDDEVIKAFSMIIGAHSSYREPKSIGKVPEKIYNVIKDALDEENETYINLVQNLIHGTPNENRIDIAVTVVKITEMRRHDYLIKYLSESLESAGIRVLDTEFNMSDHYNIQNKLTPDLLVSMNDVEYVIEVKMRDPSHLDMDFFYKKYKIEDLNLVLVVNFSRGLLYFHGDNKDYFQDRIRLTQEQSEHLESMIRETINIRNNYAKYELFNQLMNNELFEVESDMISGFRDACQDLEPFKEIKSLYGDYYADIEEAISNFNLTNQSCLDIVEGAEDKLQQYIITNLLDDIKSEYISLKENNDYSHFPDININIRDLIDNENIIKYDITSKYSPSLYVPFVHVKQINTSRITLYNQLFENLTIKNTDDYSLSAFNMIKNILTNDKLGVLLGHERVADESIEISNSATHTVPNPFVKSKLLTKESMQSYDLNIYVNNTFSYTDKNIADSKSKICGFNRKKYNLGTDFKKSSLLLSEKVDDIKFVENYLKGFSAYYTSESILEDMRTYHSSFNDFTDLDVDLIDEVAYYSYYTSNLYSSMIAVSQINNKKFRLIQCYDPNTICIMLPNGDIKDNKPIRFFTIVITEDEDDIILNKIMGNYHSHEVSGKKFIILSKVLTLDINRMKLLANSFVKYTILTSYYKTFIGYDTKRILTNFNSLLYTNMVTLQTLDVTENFKNIIMVCYSDYGNPIKLIKDKFLPRLKNYTCMQLCDKMINAIGLSHSQRNMIIKNQNKAEISTDGREILHTGFRGVDDMKLPISGLLTNNPREILQEAYIVFYLGNKTLHGSPQELISLYHVPYLFETEYSNYLSENKTVIQEITGDYKYGFSYESMKLTTICAYSNQMSDKKKIRAMIAKDLDLDSPLLSKPQFSSTKSMVTNDMKIDAPVLNEHSTFIDFKNWLQHTKFDDVDKFVSSSNVMIRVLNSKRGVSNEIAQEIFGMASEIDRSPFPFLKKEILPNGKYYITAKPTNYCRYSLTDTKDSENNKVFDEMLQLTKDDSSLSVRNALVSLLDNDNENNFRVFNKDQRTYNDREIYTGNKEARLCLYAIEKLFLSHNKLLPEEAITISGDMKHKRMYDQRCSIMKEGRYQSAYGRTLMSVSSDASKWSARDSYIKFLICIAYNPYLSPEEKWFYIYCFSRYYYKNIVLTEKVLHSIYELSNKDRNGRFEEMTDNMEKNYFRVRSNWLQGNLNRLSSFVHYCSSFMVKKTLDVLNSKYGDLNLMRFMVHSDDSTYDFSMSIKKENKRDLSMRTDFGRYIISIIKVCERRHSIILNEKKTYISTFYKEFLSTLIIGNVLSYFYLADLIPIASDLSYNSPLEDTASLSSFIQNAYAHSAPYGIIKTAINLINYTSLKTYNLNNTSNKSPINHFFTKSIYKENYSMVPISILPIYRFDVKLAGIIPYHCADAYYILKNILEIVGVDDGKTIEDQITKETLTNYISKADKTVLNYIKACMFSYDSTMFKIDDEDPYNTKDLAINTIVSLSKPRSGKRKDPKYKSYQEFKHRRTEILKKSTAHPEWLLTRPRDMDDSRDSILANYLKPTFIESLSFSTPAMEYGSRVIHSNREMYRLNIKGYTSEKLYNIKDIYNEIVNLSHNIDLDPVKLYSYLFTFLFSDKEISYAIQTIMTKTLKSTQQKVHMSLKITTPASIFRRDKGALSVTSILNEIFTYTGHLSSVDSKYRSIIDYSKNLLTSFNLDGVKLYRSYLDIDDNYLEYASFMKTKTDFDDVISILDITDDEEVRLAVHEIRVIYKSILIRYFSDMILADTDKDFKFDNYPTPQSILSTISKYSTKDVTTSKVYMAEKRSSRKDDYWLSRLGYYQDENMYYKYILSNKYNLDHSDQMIIRESNYEDINTFTSLMNFIIKGEMMDNYDKLKYNGMSYDDFLRKLHNSGSLNHKILLNKLGYMDQRSLSRYINMDQRIKNYWLISHGQSREDPNLSHVVYMFRTTFLSVQTATERGKILFKIELFHQEAYPDDDAVFRLITKLSKDNRSTIMNNSVYSIKQGLNIYMDSQKNLTTRIKDTFGRMNSSTLTYVPIRYNDIRLTDIKLTDENRHIYHIDIYSPLGNRYLGFEFKDNFSYNSESLLHICLENLEKHQILSNIIIDNRLYNEDNMFSIIKRLTKDNLMAFVLRIKNVGRPKISNKLVKNIKTAKNRMYMKSFLVKYEPEILETLYERYSRYGSMFYNFYMMLLEDSDQLDIVDHNVIDIMNSVQLDRSSSSKISMGNTKPFDSVFYSYLVTSINPDDIISIIESILMYIIKSAVFGTDFYIDLVDNFPDSDSDNDDDDDFSYGD</sequence>
<evidence type="ECO:0000256" key="1">
    <source>
        <dbReference type="ARBA" id="ARBA00012494"/>
    </source>
</evidence>
<dbReference type="PROSITE" id="PS50525">
    <property type="entry name" value="RDRP_SSRNA_NEG_SEG"/>
    <property type="match status" value="1"/>
</dbReference>
<gene>
    <name evidence="8" type="primary">p1</name>
</gene>
<reference evidence="9" key="1">
    <citation type="journal article" date="2021" name="Viruses">
        <title>Characterisation and Distribution of Karaka Okahu Purepure Virus - A Novel Emaravirus Likely to Be Endemic to New Zealand.</title>
        <authorList>
            <person name="Rabbidge L.O."/>
            <person name="Blouin A.G."/>
            <person name="Chooi K.M."/>
            <person name="Higgins C.M."/>
            <person name="MacDiarmid R.M."/>
        </authorList>
    </citation>
    <scope>NUCLEOTIDE SEQUENCE [LARGE SCALE GENOMIC DNA]</scope>
</reference>
<name>A0AAX1PBC8_9VIRU</name>
<evidence type="ECO:0000259" key="7">
    <source>
        <dbReference type="PROSITE" id="PS50525"/>
    </source>
</evidence>
<protein>
    <recommendedName>
        <fullName evidence="2">RNA-directed RNA polymerase L</fullName>
        <ecNumber evidence="1">2.7.7.48</ecNumber>
    </recommendedName>
    <alternativeName>
        <fullName evidence="4">Large structural protein</fullName>
    </alternativeName>
    <alternativeName>
        <fullName evidence="6">Replicase</fullName>
    </alternativeName>
    <alternativeName>
        <fullName evidence="5">Transcriptase</fullName>
    </alternativeName>
</protein>
<evidence type="ECO:0000256" key="4">
    <source>
        <dbReference type="ARBA" id="ARBA00030285"/>
    </source>
</evidence>
<dbReference type="InterPro" id="IPR007099">
    <property type="entry name" value="RNA-dir_pol_NSvirus"/>
</dbReference>
<dbReference type="KEGG" id="vg:80554517"/>
<evidence type="ECO:0000256" key="2">
    <source>
        <dbReference type="ARBA" id="ARBA00018602"/>
    </source>
</evidence>
<dbReference type="GeneID" id="80554517"/>
<proteinExistence type="predicted"/>
<keyword evidence="9" id="KW-1185">Reference proteome</keyword>
<evidence type="ECO:0000313" key="8">
    <source>
        <dbReference type="EMBL" id="QZN83753.1"/>
    </source>
</evidence>
<dbReference type="RefSeq" id="YP_010840842.1">
    <property type="nucleotide sequence ID" value="NC_079064.1"/>
</dbReference>
<evidence type="ECO:0000313" key="9">
    <source>
        <dbReference type="Proteomes" id="UP001156677"/>
    </source>
</evidence>
<feature type="domain" description="RdRp catalytic" evidence="7">
    <location>
        <begin position="1111"/>
        <end position="1304"/>
    </location>
</feature>
<keyword evidence="3" id="KW-0808">Transferase</keyword>
<dbReference type="InterPro" id="IPR007322">
    <property type="entry name" value="RNA_pol_bunyavir"/>
</dbReference>
<dbReference type="GO" id="GO:0006351">
    <property type="term" value="P:DNA-templated transcription"/>
    <property type="evidence" value="ECO:0007669"/>
    <property type="project" value="InterPro"/>
</dbReference>
<dbReference type="GO" id="GO:0039694">
    <property type="term" value="P:viral RNA genome replication"/>
    <property type="evidence" value="ECO:0007669"/>
    <property type="project" value="InterPro"/>
</dbReference>
<evidence type="ECO:0000256" key="3">
    <source>
        <dbReference type="ARBA" id="ARBA00022679"/>
    </source>
</evidence>
<keyword evidence="8" id="KW-0548">Nucleotidyltransferase</keyword>
<evidence type="ECO:0000256" key="5">
    <source>
        <dbReference type="ARBA" id="ARBA00030436"/>
    </source>
</evidence>
<dbReference type="GO" id="GO:0003968">
    <property type="term" value="F:RNA-directed RNA polymerase activity"/>
    <property type="evidence" value="ECO:0007669"/>
    <property type="project" value="UniProtKB-KW"/>
</dbReference>
<dbReference type="Proteomes" id="UP001156677">
    <property type="component" value="Genome"/>
</dbReference>
<dbReference type="EC" id="2.7.7.48" evidence="1"/>
<dbReference type="Pfam" id="PF04196">
    <property type="entry name" value="Bunya_RdRp"/>
    <property type="match status" value="1"/>
</dbReference>
<dbReference type="EMBL" id="MZ391827">
    <property type="protein sequence ID" value="QZN83753.1"/>
    <property type="molecule type" value="Genomic_RNA"/>
</dbReference>